<evidence type="ECO:0000256" key="2">
    <source>
        <dbReference type="ARBA" id="ARBA00022801"/>
    </source>
</evidence>
<dbReference type="EMBL" id="LKAJ01000001">
    <property type="protein sequence ID" value="KRG22720.1"/>
    <property type="molecule type" value="Genomic_DNA"/>
</dbReference>
<gene>
    <name evidence="5" type="primary">cbh</name>
    <name evidence="5" type="ORF">HT99x_00260</name>
    <name evidence="6" type="ORF">HT99x_010785</name>
</gene>
<dbReference type="InterPro" id="IPR052193">
    <property type="entry name" value="Peptidase_C59"/>
</dbReference>
<sequence>MKLSHAFIITYVGFVSLPIANACTGVTVKTTDGTVISTRTMEFAMPMDSNAIYIPRGFKTAVKFTDGQNGASWNQKYAVLGINALGLNMIVEGFNEKGLNVGAFYLPGFAQYDKLTKENANKAIAAAFLPTWIAGNFATVEEVRKGLKDIVLVDSVAQGLPGKFPLHFRITDASGDQIVVEYVQNGMKIYDNPLGVITNSPEFDWHLTNLRNYMNLSATNLPSLKIEGVKLEPLGQGEGMHGLPGDYSPPSRYIRSMAIQSSALPVKTAEEGVNLSWHIINNTDIPIGTTRDIDPDGKPYLNYTQWTNVSDLKNLKLYFKTYLNQDVRVIDLKKIDLDSKEVKIFKMDHGPEYKDITHIQ</sequence>
<reference evidence="5" key="1">
    <citation type="submission" date="2015-09" db="EMBL/GenBank/DDBJ databases">
        <title>Draft Genome Sequences of Two Novel Amoeba-resistant Intranuclear Bacteria, Candidatus Berkiella cookevillensis and Candidatus Berkiella aquae.</title>
        <authorList>
            <person name="Mehari Y.T."/>
            <person name="Arivett B.A."/>
            <person name="Farone A.L."/>
            <person name="Gunderson J.H."/>
            <person name="Farone M.B."/>
        </authorList>
    </citation>
    <scope>NUCLEOTIDE SEQUENCE [LARGE SCALE GENOMIC DNA]</scope>
    <source>
        <strain evidence="5">HT99</strain>
    </source>
</reference>
<dbReference type="STRING" id="295108.HT99x_00260"/>
<evidence type="ECO:0000313" key="7">
    <source>
        <dbReference type="Proteomes" id="UP000051497"/>
    </source>
</evidence>
<proteinExistence type="inferred from homology"/>
<evidence type="ECO:0000313" key="6">
    <source>
        <dbReference type="EMBL" id="MCS5711918.1"/>
    </source>
</evidence>
<feature type="chain" id="PRO_5043129755" evidence="3">
    <location>
        <begin position="23"/>
        <end position="360"/>
    </location>
</feature>
<evidence type="ECO:0000259" key="4">
    <source>
        <dbReference type="Pfam" id="PF02275"/>
    </source>
</evidence>
<dbReference type="InterPro" id="IPR029132">
    <property type="entry name" value="CBAH/NAAA_C"/>
</dbReference>
<protein>
    <submittedName>
        <fullName evidence="5 6">Choloylglycine hydrolase</fullName>
        <ecNumber evidence="5">3.5.1.24</ecNumber>
    </submittedName>
</protein>
<dbReference type="EC" id="3.5.1.24" evidence="5"/>
<accession>A0A0Q9YPT2</accession>
<evidence type="ECO:0000256" key="3">
    <source>
        <dbReference type="SAM" id="SignalP"/>
    </source>
</evidence>
<dbReference type="PANTHER" id="PTHR35527">
    <property type="entry name" value="CHOLOYLGLYCINE HYDROLASE"/>
    <property type="match status" value="1"/>
</dbReference>
<keyword evidence="2 5" id="KW-0378">Hydrolase</keyword>
<name>A0A0Q9YPT2_9GAMM</name>
<feature type="domain" description="Choloylglycine hydrolase/NAAA C-terminal" evidence="4">
    <location>
        <begin position="23"/>
        <end position="345"/>
    </location>
</feature>
<dbReference type="OrthoDB" id="9794717at2"/>
<reference evidence="6" key="2">
    <citation type="journal article" date="2016" name="Genome Announc.">
        <title>Draft Genome Sequences of Two Novel Amoeba-Resistant Intranuclear Bacteria, 'Candidatus Berkiella cookevillensis' and 'Candidatus Berkiella aquae'.</title>
        <authorList>
            <person name="Mehari Y.T."/>
            <person name="Arivett B.A."/>
            <person name="Farone A.L."/>
            <person name="Gunderson J.H."/>
            <person name="Farone M.B."/>
        </authorList>
    </citation>
    <scope>NUCLEOTIDE SEQUENCE</scope>
    <source>
        <strain evidence="6">HT99</strain>
    </source>
</reference>
<evidence type="ECO:0000313" key="5">
    <source>
        <dbReference type="EMBL" id="KRG22720.1"/>
    </source>
</evidence>
<dbReference type="RefSeq" id="WP_158003339.1">
    <property type="nucleotide sequence ID" value="NZ_LKAJ02000001.1"/>
</dbReference>
<comment type="caution">
    <text evidence="5">The sequence shown here is derived from an EMBL/GenBank/DDBJ whole genome shotgun (WGS) entry which is preliminary data.</text>
</comment>
<dbReference type="SUPFAM" id="SSF56235">
    <property type="entry name" value="N-terminal nucleophile aminohydrolases (Ntn hydrolases)"/>
    <property type="match status" value="1"/>
</dbReference>
<organism evidence="5">
    <name type="scientific">Candidatus Berkiella aquae</name>
    <dbReference type="NCBI Taxonomy" id="295108"/>
    <lineage>
        <taxon>Bacteria</taxon>
        <taxon>Pseudomonadati</taxon>
        <taxon>Pseudomonadota</taxon>
        <taxon>Gammaproteobacteria</taxon>
        <taxon>Candidatus Berkiellales</taxon>
        <taxon>Candidatus Berkiellaceae</taxon>
        <taxon>Candidatus Berkiella</taxon>
    </lineage>
</organism>
<dbReference type="Gene3D" id="3.60.60.10">
    <property type="entry name" value="Penicillin V Acylase, Chain A"/>
    <property type="match status" value="1"/>
</dbReference>
<keyword evidence="7" id="KW-1185">Reference proteome</keyword>
<dbReference type="InterPro" id="IPR029055">
    <property type="entry name" value="Ntn_hydrolases_N"/>
</dbReference>
<comment type="similarity">
    <text evidence="1">Belongs to the peptidase C59 family.</text>
</comment>
<evidence type="ECO:0000256" key="1">
    <source>
        <dbReference type="ARBA" id="ARBA00006625"/>
    </source>
</evidence>
<dbReference type="CDD" id="cd00542">
    <property type="entry name" value="Ntn_PVA"/>
    <property type="match status" value="1"/>
</dbReference>
<dbReference type="PATRIC" id="fig|1590043.3.peg.263"/>
<dbReference type="Proteomes" id="UP000051497">
    <property type="component" value="Unassembled WGS sequence"/>
</dbReference>
<dbReference type="AlphaFoldDB" id="A0A0Q9YPT2"/>
<dbReference type="Pfam" id="PF02275">
    <property type="entry name" value="CBAH"/>
    <property type="match status" value="1"/>
</dbReference>
<dbReference type="GO" id="GO:0045302">
    <property type="term" value="F:choloylglycine hydrolase activity"/>
    <property type="evidence" value="ECO:0007669"/>
    <property type="project" value="UniProtKB-EC"/>
</dbReference>
<keyword evidence="3" id="KW-0732">Signal</keyword>
<reference evidence="6" key="3">
    <citation type="submission" date="2021-06" db="EMBL/GenBank/DDBJ databases">
        <title>Genomic Description and Analysis of Intracellular Bacteria, Candidatus Berkiella cookevillensis and Candidatus Berkiella aquae.</title>
        <authorList>
            <person name="Kidane D.T."/>
            <person name="Mehari Y.T."/>
            <person name="Rice F.C."/>
            <person name="Arivett B.A."/>
            <person name="Farone A.L."/>
            <person name="Berk S.G."/>
            <person name="Farone M.B."/>
        </authorList>
    </citation>
    <scope>NUCLEOTIDE SEQUENCE</scope>
    <source>
        <strain evidence="6">HT99</strain>
    </source>
</reference>
<dbReference type="EMBL" id="LKAJ02000001">
    <property type="protein sequence ID" value="MCS5711918.1"/>
    <property type="molecule type" value="Genomic_DNA"/>
</dbReference>
<dbReference type="PANTHER" id="PTHR35527:SF2">
    <property type="entry name" value="HYDROLASE"/>
    <property type="match status" value="1"/>
</dbReference>
<feature type="signal peptide" evidence="3">
    <location>
        <begin position="1"/>
        <end position="22"/>
    </location>
</feature>